<dbReference type="Pfam" id="PF05013">
    <property type="entry name" value="FGase"/>
    <property type="match status" value="1"/>
</dbReference>
<name>A0A061SRB4_9RHOB</name>
<keyword evidence="1" id="KW-0378">Hydrolase</keyword>
<proteinExistence type="predicted"/>
<dbReference type="PIRSF" id="PIRSF029730">
    <property type="entry name" value="UCP029730"/>
    <property type="match status" value="1"/>
</dbReference>
<evidence type="ECO:0000313" key="1">
    <source>
        <dbReference type="EMBL" id="KAJ04216.1"/>
    </source>
</evidence>
<dbReference type="Proteomes" id="UP000027337">
    <property type="component" value="Unassembled WGS sequence"/>
</dbReference>
<accession>A0A061SRB4</accession>
<gene>
    <name evidence="1" type="ORF">PM02_05165</name>
</gene>
<sequence>MTDTQNQEQTDVVQVVNPAAGSSVVLVCEHASHYIPDYFQNLGLSDDALTSHAAWDPGAMPVARRLAERLDAALVASCISRLVYDCNRPPEAPDAMPPKSEIFDIPGNLNLSQAQRDARTEAYYLPFRDAVAKTALQVAEPVIVTIHSFTPVYHGKTRAVEIGVLHDSDTRLADAMLQNAADHTKAVVERNAPYGPEHGVTHTLKEHGIAGGHMNVMLEIRNDLIDTTERQTAMADMIAEWISDAYKLTQAKGAVTCVA</sequence>
<dbReference type="GO" id="GO:0016787">
    <property type="term" value="F:hydrolase activity"/>
    <property type="evidence" value="ECO:0007669"/>
    <property type="project" value="UniProtKB-KW"/>
</dbReference>
<dbReference type="Gene3D" id="3.40.630.40">
    <property type="entry name" value="Zn-dependent exopeptidases"/>
    <property type="match status" value="1"/>
</dbReference>
<dbReference type="InterPro" id="IPR007709">
    <property type="entry name" value="N-FG_amidohydro"/>
</dbReference>
<organism evidence="1 2">
    <name type="scientific">Sulfitobacter mediterraneus</name>
    <dbReference type="NCBI Taxonomy" id="83219"/>
    <lineage>
        <taxon>Bacteria</taxon>
        <taxon>Pseudomonadati</taxon>
        <taxon>Pseudomonadota</taxon>
        <taxon>Alphaproteobacteria</taxon>
        <taxon>Rhodobacterales</taxon>
        <taxon>Roseobacteraceae</taxon>
        <taxon>Sulfitobacter</taxon>
    </lineage>
</organism>
<dbReference type="RefSeq" id="WP_037905926.1">
    <property type="nucleotide sequence ID" value="NZ_JEMU01000003.1"/>
</dbReference>
<comment type="caution">
    <text evidence="1">The sequence shown here is derived from an EMBL/GenBank/DDBJ whole genome shotgun (WGS) entry which is preliminary data.</text>
</comment>
<dbReference type="AlphaFoldDB" id="A0A061SRB4"/>
<protein>
    <submittedName>
        <fullName evidence="1">N-formylglutamate amidohydrolase</fullName>
    </submittedName>
</protein>
<keyword evidence="2" id="KW-1185">Reference proteome</keyword>
<dbReference type="SUPFAM" id="SSF53187">
    <property type="entry name" value="Zn-dependent exopeptidases"/>
    <property type="match status" value="1"/>
</dbReference>
<dbReference type="eggNOG" id="COG3931">
    <property type="taxonomic scope" value="Bacteria"/>
</dbReference>
<evidence type="ECO:0000313" key="2">
    <source>
        <dbReference type="Proteomes" id="UP000027337"/>
    </source>
</evidence>
<dbReference type="EMBL" id="JEMU01000003">
    <property type="protein sequence ID" value="KAJ04216.1"/>
    <property type="molecule type" value="Genomic_DNA"/>
</dbReference>
<dbReference type="InterPro" id="IPR011227">
    <property type="entry name" value="UCP029730"/>
</dbReference>
<dbReference type="STRING" id="83219.PM02_05165"/>
<reference evidence="1 2" key="1">
    <citation type="journal article" date="2014" name="Genome Announc.">
        <title>Draft Genome Sequences of Two Isolates of the Roseobacter Group, Sulfitobacter sp. Strains 3SOLIMAR09 and 1FIGIMAR09, from Harbors of Mallorca Island (Mediterranean Sea).</title>
        <authorList>
            <person name="Mas-Llado M."/>
            <person name="Pina-Villalonga J.M."/>
            <person name="Brunet-Galmes I."/>
            <person name="Nogales B."/>
            <person name="Bosch R."/>
        </authorList>
    </citation>
    <scope>NUCLEOTIDE SEQUENCE [LARGE SCALE GENOMIC DNA]</scope>
    <source>
        <strain evidence="1 2">1FIGIMAR09</strain>
    </source>
</reference>